<evidence type="ECO:0000256" key="10">
    <source>
        <dbReference type="ARBA" id="ARBA00047890"/>
    </source>
</evidence>
<dbReference type="Gene3D" id="3.40.50.620">
    <property type="entry name" value="HUPs"/>
    <property type="match status" value="1"/>
</dbReference>
<feature type="region of interest" description="Disordered" evidence="12">
    <location>
        <begin position="1"/>
        <end position="34"/>
    </location>
</feature>
<dbReference type="GO" id="GO:0016879">
    <property type="term" value="F:ligase activity, forming carbon-nitrogen bonds"/>
    <property type="evidence" value="ECO:0007669"/>
    <property type="project" value="UniProtKB-UniRule"/>
</dbReference>
<keyword evidence="7 11" id="KW-0067">ATP-binding</keyword>
<organism evidence="13 14">
    <name type="scientific">Leptospira gomenensis</name>
    <dbReference type="NCBI Taxonomy" id="2484974"/>
    <lineage>
        <taxon>Bacteria</taxon>
        <taxon>Pseudomonadati</taxon>
        <taxon>Spirochaetota</taxon>
        <taxon>Spirochaetia</taxon>
        <taxon>Leptospirales</taxon>
        <taxon>Leptospiraceae</taxon>
        <taxon>Leptospira</taxon>
    </lineage>
</organism>
<feature type="binding site" evidence="11">
    <location>
        <position position="236"/>
    </location>
    <ligand>
        <name>Zn(2+)</name>
        <dbReference type="ChEBI" id="CHEBI:29105"/>
    </ligand>
</feature>
<evidence type="ECO:0000256" key="1">
    <source>
        <dbReference type="ARBA" id="ARBA00005061"/>
    </source>
</evidence>
<evidence type="ECO:0000256" key="2">
    <source>
        <dbReference type="ARBA" id="ARBA00022598"/>
    </source>
</evidence>
<dbReference type="GO" id="GO:0008616">
    <property type="term" value="P:tRNA queuosine(34) biosynthetic process"/>
    <property type="evidence" value="ECO:0007669"/>
    <property type="project" value="UniProtKB-UniRule"/>
</dbReference>
<dbReference type="EMBL" id="RQFA01000026">
    <property type="protein sequence ID" value="TGK36011.1"/>
    <property type="molecule type" value="Genomic_DNA"/>
</dbReference>
<dbReference type="OrthoDB" id="9789567at2"/>
<dbReference type="GO" id="GO:0005524">
    <property type="term" value="F:ATP binding"/>
    <property type="evidence" value="ECO:0007669"/>
    <property type="project" value="UniProtKB-UniRule"/>
</dbReference>
<dbReference type="CDD" id="cd01995">
    <property type="entry name" value="QueC-like"/>
    <property type="match status" value="1"/>
</dbReference>
<dbReference type="NCBIfam" id="TIGR00364">
    <property type="entry name" value="7-cyano-7-deazaguanine synthase QueC"/>
    <property type="match status" value="1"/>
</dbReference>
<dbReference type="PIRSF" id="PIRSF006293">
    <property type="entry name" value="ExsB"/>
    <property type="match status" value="1"/>
</dbReference>
<feature type="binding site" evidence="11">
    <location>
        <position position="221"/>
    </location>
    <ligand>
        <name>Zn(2+)</name>
        <dbReference type="ChEBI" id="CHEBI:29105"/>
    </ligand>
</feature>
<keyword evidence="4 11" id="KW-0547">Nucleotide-binding</keyword>
<evidence type="ECO:0000256" key="12">
    <source>
        <dbReference type="SAM" id="MobiDB-lite"/>
    </source>
</evidence>
<name>A0A5F1YS03_9LEPT</name>
<evidence type="ECO:0000256" key="7">
    <source>
        <dbReference type="ARBA" id="ARBA00022840"/>
    </source>
</evidence>
<dbReference type="Proteomes" id="UP000298277">
    <property type="component" value="Unassembled WGS sequence"/>
</dbReference>
<evidence type="ECO:0000256" key="8">
    <source>
        <dbReference type="ARBA" id="ARBA00037993"/>
    </source>
</evidence>
<sequence length="251" mass="27824">MNSAKDKNSKRKNSESDRKHSSRQTKKDGAKPNRDKAIVLLSGGLDSTTCLYQAIADGKEVRALSFDYGQRHRIELSYAKKITRKLEIPHTIQKLQPELFLGSSLTQRSIQVPKNSLGKDEIPNTYVPGRNILFLSFAVSLAEGTGSDSIYIGVNAMDYSGYPDCRPEFIKMYEMAIQLGTKKGSQGSPIKIVTPLQNLSKKEIVLLGNELNVPFHLTFSCYDPQNGKACGKCDACLLRKKGFQETGVSEK</sequence>
<evidence type="ECO:0000256" key="11">
    <source>
        <dbReference type="HAMAP-Rule" id="MF_01633"/>
    </source>
</evidence>
<dbReference type="AlphaFoldDB" id="A0A5F1YS03"/>
<protein>
    <recommendedName>
        <fullName evidence="9 11">7-cyano-7-deazaguanine synthase</fullName>
        <ecNumber evidence="9 11">6.3.4.20</ecNumber>
    </recommendedName>
    <alternativeName>
        <fullName evidence="11">7-cyano-7-carbaguanine synthase</fullName>
    </alternativeName>
    <alternativeName>
        <fullName evidence="11">PreQ(0) synthase</fullName>
    </alternativeName>
    <alternativeName>
        <fullName evidence="11">Queuosine biosynthesis protein QueC</fullName>
    </alternativeName>
</protein>
<dbReference type="HAMAP" id="MF_01633">
    <property type="entry name" value="QueC"/>
    <property type="match status" value="1"/>
</dbReference>
<keyword evidence="3 11" id="KW-0479">Metal-binding</keyword>
<proteinExistence type="inferred from homology"/>
<accession>A0A5F1YS03</accession>
<comment type="pathway">
    <text evidence="1 11">Purine metabolism; 7-cyano-7-deazaguanine biosynthesis.</text>
</comment>
<dbReference type="PANTHER" id="PTHR42914:SF1">
    <property type="entry name" value="7-CYANO-7-DEAZAGUANINE SYNTHASE"/>
    <property type="match status" value="1"/>
</dbReference>
<comment type="cofactor">
    <cofactor evidence="11">
        <name>Zn(2+)</name>
        <dbReference type="ChEBI" id="CHEBI:29105"/>
    </cofactor>
    <text evidence="11">Binds 1 zinc ion per subunit.</text>
</comment>
<feature type="binding site" evidence="11">
    <location>
        <position position="233"/>
    </location>
    <ligand>
        <name>Zn(2+)</name>
        <dbReference type="ChEBI" id="CHEBI:29105"/>
    </ligand>
</feature>
<keyword evidence="2 11" id="KW-0436">Ligase</keyword>
<comment type="similarity">
    <text evidence="8 11">Belongs to the QueC family.</text>
</comment>
<dbReference type="Pfam" id="PF06508">
    <property type="entry name" value="QueC"/>
    <property type="match status" value="1"/>
</dbReference>
<gene>
    <name evidence="11 13" type="primary">queC</name>
    <name evidence="13" type="ORF">EHQ17_05395</name>
</gene>
<feature type="binding site" evidence="11">
    <location>
        <position position="230"/>
    </location>
    <ligand>
        <name>Zn(2+)</name>
        <dbReference type="ChEBI" id="CHEBI:29105"/>
    </ligand>
</feature>
<keyword evidence="6 11" id="KW-0862">Zinc</keyword>
<reference evidence="13" key="1">
    <citation type="journal article" date="2019" name="PLoS Negl. Trop. Dis.">
        <title>Revisiting the worldwide diversity of Leptospira species in the environment.</title>
        <authorList>
            <person name="Vincent A.T."/>
            <person name="Schiettekatte O."/>
            <person name="Bourhy P."/>
            <person name="Veyrier F.J."/>
            <person name="Picardeau M."/>
        </authorList>
    </citation>
    <scope>NUCLEOTIDE SEQUENCE [LARGE SCALE GENOMIC DNA]</scope>
    <source>
        <strain evidence="13">201800299</strain>
    </source>
</reference>
<comment type="catalytic activity">
    <reaction evidence="10 11">
        <text>7-carboxy-7-carbaguanine + NH4(+) + 2 ATP = 7-cyano-7-carbaguanine + 2 AMP + 2 diphosphate + 2 H(+)</text>
        <dbReference type="Rhea" id="RHEA:27982"/>
        <dbReference type="ChEBI" id="CHEBI:15378"/>
        <dbReference type="ChEBI" id="CHEBI:28938"/>
        <dbReference type="ChEBI" id="CHEBI:30616"/>
        <dbReference type="ChEBI" id="CHEBI:33019"/>
        <dbReference type="ChEBI" id="CHEBI:45075"/>
        <dbReference type="ChEBI" id="CHEBI:61036"/>
        <dbReference type="ChEBI" id="CHEBI:456215"/>
        <dbReference type="EC" id="6.3.4.20"/>
    </reaction>
</comment>
<dbReference type="InterPro" id="IPR018317">
    <property type="entry name" value="QueC"/>
</dbReference>
<dbReference type="PANTHER" id="PTHR42914">
    <property type="entry name" value="7-CYANO-7-DEAZAGUANINE SYNTHASE"/>
    <property type="match status" value="1"/>
</dbReference>
<evidence type="ECO:0000256" key="3">
    <source>
        <dbReference type="ARBA" id="ARBA00022723"/>
    </source>
</evidence>
<dbReference type="InterPro" id="IPR014729">
    <property type="entry name" value="Rossmann-like_a/b/a_fold"/>
</dbReference>
<evidence type="ECO:0000313" key="13">
    <source>
        <dbReference type="EMBL" id="TGK36011.1"/>
    </source>
</evidence>
<keyword evidence="5 11" id="KW-0671">Queuosine biosynthesis</keyword>
<evidence type="ECO:0000256" key="6">
    <source>
        <dbReference type="ARBA" id="ARBA00022833"/>
    </source>
</evidence>
<dbReference type="SUPFAM" id="SSF52402">
    <property type="entry name" value="Adenine nucleotide alpha hydrolases-like"/>
    <property type="match status" value="1"/>
</dbReference>
<evidence type="ECO:0000256" key="5">
    <source>
        <dbReference type="ARBA" id="ARBA00022785"/>
    </source>
</evidence>
<feature type="binding site" evidence="11">
    <location>
        <begin position="41"/>
        <end position="51"/>
    </location>
    <ligand>
        <name>ATP</name>
        <dbReference type="ChEBI" id="CHEBI:30616"/>
    </ligand>
</feature>
<comment type="caution">
    <text evidence="13">The sequence shown here is derived from an EMBL/GenBank/DDBJ whole genome shotgun (WGS) entry which is preliminary data.</text>
</comment>
<comment type="function">
    <text evidence="11">Catalyzes the ATP-dependent conversion of 7-carboxy-7-deazaguanine (CDG) to 7-cyano-7-deazaguanine (preQ(0)).</text>
</comment>
<dbReference type="GO" id="GO:0008270">
    <property type="term" value="F:zinc ion binding"/>
    <property type="evidence" value="ECO:0007669"/>
    <property type="project" value="UniProtKB-UniRule"/>
</dbReference>
<dbReference type="UniPathway" id="UPA00391"/>
<evidence type="ECO:0000313" key="14">
    <source>
        <dbReference type="Proteomes" id="UP000298277"/>
    </source>
</evidence>
<dbReference type="EC" id="6.3.4.20" evidence="9 11"/>
<keyword evidence="14" id="KW-1185">Reference proteome</keyword>
<evidence type="ECO:0000256" key="4">
    <source>
        <dbReference type="ARBA" id="ARBA00022741"/>
    </source>
</evidence>
<evidence type="ECO:0000256" key="9">
    <source>
        <dbReference type="ARBA" id="ARBA00039149"/>
    </source>
</evidence>
<dbReference type="RefSeq" id="WP_135592897.1">
    <property type="nucleotide sequence ID" value="NZ_RQEZ01000002.1"/>
</dbReference>